<evidence type="ECO:0000313" key="1">
    <source>
        <dbReference type="EMBL" id="CAG9330139.1"/>
    </source>
</evidence>
<proteinExistence type="predicted"/>
<reference evidence="1" key="1">
    <citation type="submission" date="2021-09" db="EMBL/GenBank/DDBJ databases">
        <authorList>
            <consortium name="AG Swart"/>
            <person name="Singh M."/>
            <person name="Singh A."/>
            <person name="Seah K."/>
            <person name="Emmerich C."/>
        </authorList>
    </citation>
    <scope>NUCLEOTIDE SEQUENCE</scope>
    <source>
        <strain evidence="1">ATCC30299</strain>
    </source>
</reference>
<name>A0AAU9JVV8_9CILI</name>
<keyword evidence="2" id="KW-1185">Reference proteome</keyword>
<accession>A0AAU9JVV8</accession>
<dbReference type="AlphaFoldDB" id="A0AAU9JVV8"/>
<organism evidence="1 2">
    <name type="scientific">Blepharisma stoltei</name>
    <dbReference type="NCBI Taxonomy" id="1481888"/>
    <lineage>
        <taxon>Eukaryota</taxon>
        <taxon>Sar</taxon>
        <taxon>Alveolata</taxon>
        <taxon>Ciliophora</taxon>
        <taxon>Postciliodesmatophora</taxon>
        <taxon>Heterotrichea</taxon>
        <taxon>Heterotrichida</taxon>
        <taxon>Blepharismidae</taxon>
        <taxon>Blepharisma</taxon>
    </lineage>
</organism>
<evidence type="ECO:0000313" key="2">
    <source>
        <dbReference type="Proteomes" id="UP001162131"/>
    </source>
</evidence>
<protein>
    <submittedName>
        <fullName evidence="1">Uncharacterized protein</fullName>
    </submittedName>
</protein>
<comment type="caution">
    <text evidence="1">The sequence shown here is derived from an EMBL/GenBank/DDBJ whole genome shotgun (WGS) entry which is preliminary data.</text>
</comment>
<gene>
    <name evidence="1" type="ORF">BSTOLATCC_MIC50741</name>
</gene>
<dbReference type="EMBL" id="CAJZBQ010000051">
    <property type="protein sequence ID" value="CAG9330139.1"/>
    <property type="molecule type" value="Genomic_DNA"/>
</dbReference>
<sequence length="92" mass="10922">METKTVIDPTLNHSMKGRNTFNTIFPQYSPRVKEFTTTIDSSFHETVDFSNESGFVLHNKDLLDKEHHKKVDRHVIYREEMLKVKNMRAKKQ</sequence>
<dbReference type="Proteomes" id="UP001162131">
    <property type="component" value="Unassembled WGS sequence"/>
</dbReference>